<accession>A0ACB6R3H9</accession>
<dbReference type="EMBL" id="MU003499">
    <property type="protein sequence ID" value="KAF2473814.1"/>
    <property type="molecule type" value="Genomic_DNA"/>
</dbReference>
<gene>
    <name evidence="1" type="ORF">BDR25DRAFT_281803</name>
</gene>
<protein>
    <submittedName>
        <fullName evidence="1">Uncharacterized protein</fullName>
    </submittedName>
</protein>
<proteinExistence type="predicted"/>
<comment type="caution">
    <text evidence="1">The sequence shown here is derived from an EMBL/GenBank/DDBJ whole genome shotgun (WGS) entry which is preliminary data.</text>
</comment>
<evidence type="ECO:0000313" key="1">
    <source>
        <dbReference type="EMBL" id="KAF2473814.1"/>
    </source>
</evidence>
<organism evidence="1 2">
    <name type="scientific">Lindgomyces ingoldianus</name>
    <dbReference type="NCBI Taxonomy" id="673940"/>
    <lineage>
        <taxon>Eukaryota</taxon>
        <taxon>Fungi</taxon>
        <taxon>Dikarya</taxon>
        <taxon>Ascomycota</taxon>
        <taxon>Pezizomycotina</taxon>
        <taxon>Dothideomycetes</taxon>
        <taxon>Pleosporomycetidae</taxon>
        <taxon>Pleosporales</taxon>
        <taxon>Lindgomycetaceae</taxon>
        <taxon>Lindgomyces</taxon>
    </lineage>
</organism>
<keyword evidence="2" id="KW-1185">Reference proteome</keyword>
<evidence type="ECO:0000313" key="2">
    <source>
        <dbReference type="Proteomes" id="UP000799755"/>
    </source>
</evidence>
<sequence length="612" mass="69407">MSEPTSAPGALPSEDATSVPIQSCPQVNDSSTLNKVNQTVNGEHPDGPKIRQQVEFYFSDENLPMDLHLLHCCGGRKNIPVSLNRIRGFRKMRRFKDKALIVEALRKSAFLNVSPDGKEVSRKVPLSGPCLLDEVNSDSEISHDPRTQKPIQHPIPLLPQKKKEYPCGKSKNMMKATGFEDMYAEAPLTPAEAEEEMAMYDPDKPFVERIEIAIQRFKQKRRMHEMYSKIFNKWMRFGGVESSPRMFGGLSKQDMAEMDAEQIAKALAIHHVPWDREDPKHWIVDFEGVGKAFLSSYYPLHYGYDPNQIKTACQVLRSFYNYLLFHQVCDEYKDSLLFARAVCDQADVELVKSNLFGLALPGAFNIAASTVFGGTHAGQCIVGQHWAEEATEGWAGDKNLGMKAEEARVTFKTAVAILGTDEQYAIIEAQGSKEGLNTIKVEKFEDVDLEVVAIKFSPKEVQEMYTIQNEAWKQKLQLQPLGKLICRSWNKEDFDQWDLPKEKYPKGKILKEDEGKIYEFWVEDEVLVECFKGAKIEAKVLTLSCGLTIIDSVSVIHPSFYNWLANELWMERHPREFKLSKKGLVGLDDEDVIEVNGETKQGEEIINQGDII</sequence>
<name>A0ACB6R3H9_9PLEO</name>
<reference evidence="1" key="1">
    <citation type="journal article" date="2020" name="Stud. Mycol.">
        <title>101 Dothideomycetes genomes: a test case for predicting lifestyles and emergence of pathogens.</title>
        <authorList>
            <person name="Haridas S."/>
            <person name="Albert R."/>
            <person name="Binder M."/>
            <person name="Bloem J."/>
            <person name="Labutti K."/>
            <person name="Salamov A."/>
            <person name="Andreopoulos B."/>
            <person name="Baker S."/>
            <person name="Barry K."/>
            <person name="Bills G."/>
            <person name="Bluhm B."/>
            <person name="Cannon C."/>
            <person name="Castanera R."/>
            <person name="Culley D."/>
            <person name="Daum C."/>
            <person name="Ezra D."/>
            <person name="Gonzalez J."/>
            <person name="Henrissat B."/>
            <person name="Kuo A."/>
            <person name="Liang C."/>
            <person name="Lipzen A."/>
            <person name="Lutzoni F."/>
            <person name="Magnuson J."/>
            <person name="Mondo S."/>
            <person name="Nolan M."/>
            <person name="Ohm R."/>
            <person name="Pangilinan J."/>
            <person name="Park H.-J."/>
            <person name="Ramirez L."/>
            <person name="Alfaro M."/>
            <person name="Sun H."/>
            <person name="Tritt A."/>
            <person name="Yoshinaga Y."/>
            <person name="Zwiers L.-H."/>
            <person name="Turgeon B."/>
            <person name="Goodwin S."/>
            <person name="Spatafora J."/>
            <person name="Crous P."/>
            <person name="Grigoriev I."/>
        </authorList>
    </citation>
    <scope>NUCLEOTIDE SEQUENCE</scope>
    <source>
        <strain evidence="1">ATCC 200398</strain>
    </source>
</reference>
<dbReference type="Proteomes" id="UP000799755">
    <property type="component" value="Unassembled WGS sequence"/>
</dbReference>